<keyword evidence="8" id="KW-1185">Reference proteome</keyword>
<dbReference type="EMBL" id="CP071060">
    <property type="protein sequence ID" value="QSI79217.1"/>
    <property type="molecule type" value="Genomic_DNA"/>
</dbReference>
<dbReference type="InterPro" id="IPR050490">
    <property type="entry name" value="Bact_solute-bd_prot1"/>
</dbReference>
<evidence type="ECO:0000256" key="4">
    <source>
        <dbReference type="ARBA" id="ARBA00022729"/>
    </source>
</evidence>
<comment type="similarity">
    <text evidence="2">Belongs to the bacterial solute-binding protein 1 family.</text>
</comment>
<evidence type="ECO:0000256" key="6">
    <source>
        <dbReference type="ARBA" id="ARBA00049753"/>
    </source>
</evidence>
<dbReference type="Gene3D" id="3.40.190.10">
    <property type="entry name" value="Periplasmic binding protein-like II"/>
    <property type="match status" value="2"/>
</dbReference>
<organism evidence="7 8">
    <name type="scientific">Niveibacterium microcysteis</name>
    <dbReference type="NCBI Taxonomy" id="2811415"/>
    <lineage>
        <taxon>Bacteria</taxon>
        <taxon>Pseudomonadati</taxon>
        <taxon>Pseudomonadota</taxon>
        <taxon>Betaproteobacteria</taxon>
        <taxon>Rhodocyclales</taxon>
        <taxon>Rhodocyclaceae</taxon>
        <taxon>Niveibacterium</taxon>
    </lineage>
</organism>
<sequence>MLALGLALGAVASHAADIEVLHWWTSGGEARALAELTKKLEASGHRWRDFSVAGGGGDNAMLLLKTRVVSGYPPMAAQIKGPEIREWAEDGLLADIGDVASAGNWDATLPAVVANAMKYEGRYVAAPVNVHRVNWMWINPEVLKKAGVEPPTSWDALIASADSIRKAGFTPIAHGGQPWQDFTLFESVALGVGGADFYKKAFVSLDSATLQGATMTKALDTFKSLRKLIDAGAPNREWSAATAMVISGKAAVQFMGDWAKGEFARAGKQPGRDYLCLPAPGTDKAYTYNIDSFAFFRQRHDEARKAQADLANALMGAEFQENFNLAKGSIPARTNARMDRFDDCAKRSAEAFRATAQSGGLVPSVAHRMAAPEAVQAAMQAAVSAYFNDANMSTRDAQARLVQAVAAGNVQR</sequence>
<protein>
    <recommendedName>
        <fullName evidence="6">Probable sugar-binding periplasmic protein</fullName>
    </recommendedName>
</protein>
<dbReference type="Pfam" id="PF01547">
    <property type="entry name" value="SBP_bac_1"/>
    <property type="match status" value="1"/>
</dbReference>
<evidence type="ECO:0000313" key="7">
    <source>
        <dbReference type="EMBL" id="QSI79217.1"/>
    </source>
</evidence>
<dbReference type="Proteomes" id="UP000663570">
    <property type="component" value="Chromosome"/>
</dbReference>
<dbReference type="InterPro" id="IPR006059">
    <property type="entry name" value="SBP"/>
</dbReference>
<evidence type="ECO:0000256" key="5">
    <source>
        <dbReference type="ARBA" id="ARBA00049629"/>
    </source>
</evidence>
<comment type="function">
    <text evidence="5">Part of a binding-protein-dependent transport system for a sugar.</text>
</comment>
<comment type="subcellular location">
    <subcellularLocation>
        <location evidence="1">Periplasm</location>
    </subcellularLocation>
</comment>
<evidence type="ECO:0000313" key="8">
    <source>
        <dbReference type="Proteomes" id="UP000663570"/>
    </source>
</evidence>
<gene>
    <name evidence="7" type="ORF">JY500_12865</name>
</gene>
<accession>A0ABX7MGD3</accession>
<keyword evidence="4" id="KW-0732">Signal</keyword>
<evidence type="ECO:0000256" key="3">
    <source>
        <dbReference type="ARBA" id="ARBA00022448"/>
    </source>
</evidence>
<keyword evidence="3" id="KW-0813">Transport</keyword>
<evidence type="ECO:0000256" key="1">
    <source>
        <dbReference type="ARBA" id="ARBA00004418"/>
    </source>
</evidence>
<dbReference type="SUPFAM" id="SSF53850">
    <property type="entry name" value="Periplasmic binding protein-like II"/>
    <property type="match status" value="1"/>
</dbReference>
<evidence type="ECO:0000256" key="2">
    <source>
        <dbReference type="ARBA" id="ARBA00008520"/>
    </source>
</evidence>
<dbReference type="PANTHER" id="PTHR43649">
    <property type="entry name" value="ARABINOSE-BINDING PROTEIN-RELATED"/>
    <property type="match status" value="1"/>
</dbReference>
<proteinExistence type="inferred from homology"/>
<name>A0ABX7MGD3_9RHOO</name>
<reference evidence="7 8" key="1">
    <citation type="submission" date="2021-02" db="EMBL/GenBank/DDBJ databases">
        <title>Niveibacterium changnyeongensis HC41.</title>
        <authorList>
            <person name="Kang M."/>
        </authorList>
    </citation>
    <scope>NUCLEOTIDE SEQUENCE [LARGE SCALE GENOMIC DNA]</scope>
    <source>
        <strain evidence="7 8">HC41</strain>
    </source>
</reference>
<dbReference type="PANTHER" id="PTHR43649:SF28">
    <property type="entry name" value="BINDING PROTEIN COMPONENT OF ABC SUGAR TRANSPORTER-RELATED"/>
    <property type="match status" value="1"/>
</dbReference>